<evidence type="ECO:0000256" key="3">
    <source>
        <dbReference type="PIRSR" id="PIRSR000390-1"/>
    </source>
</evidence>
<sequence>MIPFHSNSKQHDELSHELAKALGSIDLTDDTAFAGAVERFEHALADYCQVDAAIAVASGTDALIIALRALDAPPGAEVITCDFGFYATAASIVMAGFTPVFVDVGPDRMVMDLDAVRDAISPKTAAIVPVHLFGEAIDMKALKEIADQHSITIVEDVAQALGARSAGQYVGSFGAASGISFNWSKHLSSFSNGGAVLTNDREIAARARSLRGHGNAGGFRHTRMGLNSRLNPFEAALLSAKLPHLDTWIARRQEIAARYMRNFASSPNVVTPTATKVGAHVYHKYTIRVPDRDGLRQKLADRGIGTLVCYPWLLHDQPAFEGHALRAHSSDRATEVAAEVISIPVYPELTDAEVDFISETIVSYVESAS</sequence>
<dbReference type="InterPro" id="IPR000653">
    <property type="entry name" value="DegT/StrS_aminotransferase"/>
</dbReference>
<dbReference type="Proteomes" id="UP000037288">
    <property type="component" value="Unassembled WGS sequence"/>
</dbReference>
<feature type="modified residue" description="N6-(pyridoxal phosphate)lysine" evidence="4">
    <location>
        <position position="185"/>
    </location>
</feature>
<dbReference type="InterPro" id="IPR015422">
    <property type="entry name" value="PyrdxlP-dep_Trfase_small"/>
</dbReference>
<comment type="similarity">
    <text evidence="2 5">Belongs to the DegT/DnrJ/EryC1 family.</text>
</comment>
<evidence type="ECO:0000256" key="1">
    <source>
        <dbReference type="ARBA" id="ARBA00022898"/>
    </source>
</evidence>
<dbReference type="InterPro" id="IPR015421">
    <property type="entry name" value="PyrdxlP-dep_Trfase_major"/>
</dbReference>
<dbReference type="STRING" id="1678637.AC230_02255"/>
<evidence type="ECO:0000313" key="6">
    <source>
        <dbReference type="EMBL" id="KNB53505.1"/>
    </source>
</evidence>
<organism evidence="6 7">
    <name type="scientific">Streptomyces caatingaensis</name>
    <dbReference type="NCBI Taxonomy" id="1678637"/>
    <lineage>
        <taxon>Bacteria</taxon>
        <taxon>Bacillati</taxon>
        <taxon>Actinomycetota</taxon>
        <taxon>Actinomycetes</taxon>
        <taxon>Kitasatosporales</taxon>
        <taxon>Streptomycetaceae</taxon>
        <taxon>Streptomyces</taxon>
    </lineage>
</organism>
<keyword evidence="7" id="KW-1185">Reference proteome</keyword>
<protein>
    <submittedName>
        <fullName evidence="6">Uncharacterized protein</fullName>
    </submittedName>
</protein>
<dbReference type="AlphaFoldDB" id="A0A0K9XJG4"/>
<dbReference type="InterPro" id="IPR015424">
    <property type="entry name" value="PyrdxlP-dep_Trfase"/>
</dbReference>
<dbReference type="CDD" id="cd00616">
    <property type="entry name" value="AHBA_syn"/>
    <property type="match status" value="1"/>
</dbReference>
<dbReference type="OrthoDB" id="9804264at2"/>
<evidence type="ECO:0000256" key="5">
    <source>
        <dbReference type="RuleBase" id="RU004508"/>
    </source>
</evidence>
<dbReference type="Pfam" id="PF01041">
    <property type="entry name" value="DegT_DnrJ_EryC1"/>
    <property type="match status" value="1"/>
</dbReference>
<dbReference type="GO" id="GO:0030170">
    <property type="term" value="F:pyridoxal phosphate binding"/>
    <property type="evidence" value="ECO:0007669"/>
    <property type="project" value="TreeGrafter"/>
</dbReference>
<dbReference type="GO" id="GO:0008483">
    <property type="term" value="F:transaminase activity"/>
    <property type="evidence" value="ECO:0007669"/>
    <property type="project" value="TreeGrafter"/>
</dbReference>
<dbReference type="Gene3D" id="3.90.1150.10">
    <property type="entry name" value="Aspartate Aminotransferase, domain 1"/>
    <property type="match status" value="1"/>
</dbReference>
<dbReference type="PANTHER" id="PTHR30244:SF36">
    <property type="entry name" value="3-OXO-GLUCOSE-6-PHOSPHATE:GLUTAMATE AMINOTRANSFERASE"/>
    <property type="match status" value="1"/>
</dbReference>
<feature type="active site" description="Proton acceptor" evidence="3">
    <location>
        <position position="185"/>
    </location>
</feature>
<dbReference type="Gene3D" id="3.40.640.10">
    <property type="entry name" value="Type I PLP-dependent aspartate aminotransferase-like (Major domain)"/>
    <property type="match status" value="1"/>
</dbReference>
<gene>
    <name evidence="6" type="ORF">AC230_02255</name>
</gene>
<accession>A0A0K9XJG4</accession>
<dbReference type="EMBL" id="LFXA01000002">
    <property type="protein sequence ID" value="KNB53505.1"/>
    <property type="molecule type" value="Genomic_DNA"/>
</dbReference>
<dbReference type="GO" id="GO:0000271">
    <property type="term" value="P:polysaccharide biosynthetic process"/>
    <property type="evidence" value="ECO:0007669"/>
    <property type="project" value="TreeGrafter"/>
</dbReference>
<dbReference type="SUPFAM" id="SSF53383">
    <property type="entry name" value="PLP-dependent transferases"/>
    <property type="match status" value="1"/>
</dbReference>
<keyword evidence="1 4" id="KW-0663">Pyridoxal phosphate</keyword>
<dbReference type="RefSeq" id="WP_049714216.1">
    <property type="nucleotide sequence ID" value="NZ_LFXA01000002.1"/>
</dbReference>
<evidence type="ECO:0000256" key="2">
    <source>
        <dbReference type="ARBA" id="ARBA00037999"/>
    </source>
</evidence>
<reference evidence="7" key="1">
    <citation type="submission" date="2015-07" db="EMBL/GenBank/DDBJ databases">
        <title>Draft genome sequence of Streptomyces sp. CMAA 1322, a bacterium isolated from Caatinga biome, from dry forest semiarid of Brazil.</title>
        <authorList>
            <person name="Santos S.N."/>
            <person name="Gacesa R."/>
            <person name="Taketani R.G."/>
            <person name="Long P.F."/>
            <person name="Melo I.S."/>
        </authorList>
    </citation>
    <scope>NUCLEOTIDE SEQUENCE [LARGE SCALE GENOMIC DNA]</scope>
    <source>
        <strain evidence="7">CMAA 1322</strain>
    </source>
</reference>
<evidence type="ECO:0000313" key="7">
    <source>
        <dbReference type="Proteomes" id="UP000037288"/>
    </source>
</evidence>
<proteinExistence type="inferred from homology"/>
<dbReference type="PANTHER" id="PTHR30244">
    <property type="entry name" value="TRANSAMINASE"/>
    <property type="match status" value="1"/>
</dbReference>
<dbReference type="PATRIC" id="fig|1678637.3.peg.482"/>
<name>A0A0K9XJG4_9ACTN</name>
<dbReference type="PIRSF" id="PIRSF000390">
    <property type="entry name" value="PLP_StrS"/>
    <property type="match status" value="1"/>
</dbReference>
<evidence type="ECO:0000256" key="4">
    <source>
        <dbReference type="PIRSR" id="PIRSR000390-2"/>
    </source>
</evidence>
<comment type="caution">
    <text evidence="6">The sequence shown here is derived from an EMBL/GenBank/DDBJ whole genome shotgun (WGS) entry which is preliminary data.</text>
</comment>